<dbReference type="GO" id="GO:0005304">
    <property type="term" value="F:L-valine transmembrane transporter activity"/>
    <property type="evidence" value="ECO:0007669"/>
    <property type="project" value="TreeGrafter"/>
</dbReference>
<proteinExistence type="inferred from homology"/>
<dbReference type="RefSeq" id="WP_369405139.1">
    <property type="nucleotide sequence ID" value="NZ_BBXV01000012.1"/>
</dbReference>
<evidence type="ECO:0000256" key="3">
    <source>
        <dbReference type="ARBA" id="ARBA00022448"/>
    </source>
</evidence>
<comment type="subcellular location">
    <subcellularLocation>
        <location evidence="1 9">Cell membrane</location>
        <topology evidence="1 9">Multi-pass membrane protein</topology>
    </subcellularLocation>
</comment>
<dbReference type="GO" id="GO:0015188">
    <property type="term" value="F:L-isoleucine transmembrane transporter activity"/>
    <property type="evidence" value="ECO:0007669"/>
    <property type="project" value="TreeGrafter"/>
</dbReference>
<keyword evidence="6 9" id="KW-0029">Amino-acid transport</keyword>
<organism evidence="10 11">
    <name type="scientific">Oceanobacillus picturae</name>
    <dbReference type="NCBI Taxonomy" id="171693"/>
    <lineage>
        <taxon>Bacteria</taxon>
        <taxon>Bacillati</taxon>
        <taxon>Bacillota</taxon>
        <taxon>Bacilli</taxon>
        <taxon>Bacillales</taxon>
        <taxon>Bacillaceae</taxon>
        <taxon>Oceanobacillus</taxon>
    </lineage>
</organism>
<dbReference type="InterPro" id="IPR004685">
    <property type="entry name" value="Brnchd-chn_aa_trnsp_Livcs"/>
</dbReference>
<reference evidence="10 11" key="2">
    <citation type="journal article" date="2016" name="Genome Announc.">
        <title>Draft Genome Sequence of Oceanobacillus picturae Heshi-B3, Isolated from Fermented Rice Bran in a Traditional Japanese Seafood Dish.</title>
        <authorList>
            <person name="Akuzawa S."/>
            <person name="Nagaoka J."/>
            <person name="Kanekatsu M."/>
            <person name="Kanesaki Y."/>
            <person name="Suzuki T."/>
        </authorList>
    </citation>
    <scope>NUCLEOTIDE SEQUENCE [LARGE SCALE GENOMIC DNA]</scope>
    <source>
        <strain evidence="10 11">Heshi-B3</strain>
    </source>
</reference>
<dbReference type="GO" id="GO:0015190">
    <property type="term" value="F:L-leucine transmembrane transporter activity"/>
    <property type="evidence" value="ECO:0007669"/>
    <property type="project" value="TreeGrafter"/>
</dbReference>
<evidence type="ECO:0000256" key="4">
    <source>
        <dbReference type="ARBA" id="ARBA00022475"/>
    </source>
</evidence>
<sequence>MVLLKTEAISSLFAADTIFGEFGVILLGIIVALACFTTSIGLVVACGQFFSKVTPVPYKWLVLIVTTVSYIIANQGLNTILNFSVPVLVFIYPIAIVLIILTFLNKMFHGSSYVYRFAILFTAIISLYDGLKEFGVPLNWAKPYVAKLPFFGIGLGWILPAIVGVIFGLIITQLKEQKR</sequence>
<dbReference type="PANTHER" id="PTHR30588:SF0">
    <property type="entry name" value="BRANCHED-CHAIN AMINO ACID PERMEASE BRNQ"/>
    <property type="match status" value="1"/>
</dbReference>
<name>A0A0U9H786_9BACI</name>
<comment type="caution">
    <text evidence="10">The sequence shown here is derived from an EMBL/GenBank/DDBJ whole genome shotgun (WGS) entry which is preliminary data.</text>
</comment>
<comment type="caution">
    <text evidence="9">Lacks conserved residue(s) required for the propagation of feature annotation.</text>
</comment>
<gene>
    <name evidence="10" type="ORF">OPHB3_1062</name>
</gene>
<comment type="similarity">
    <text evidence="2 9">Belongs to the branched chain amino acid transporter family.</text>
</comment>
<evidence type="ECO:0000256" key="7">
    <source>
        <dbReference type="ARBA" id="ARBA00022989"/>
    </source>
</evidence>
<evidence type="ECO:0000256" key="8">
    <source>
        <dbReference type="ARBA" id="ARBA00023136"/>
    </source>
</evidence>
<keyword evidence="5 9" id="KW-0812">Transmembrane</keyword>
<keyword evidence="7 9" id="KW-1133">Transmembrane helix</keyword>
<dbReference type="GO" id="GO:0005886">
    <property type="term" value="C:plasma membrane"/>
    <property type="evidence" value="ECO:0007669"/>
    <property type="project" value="UniProtKB-SubCell"/>
</dbReference>
<evidence type="ECO:0000256" key="1">
    <source>
        <dbReference type="ARBA" id="ARBA00004651"/>
    </source>
</evidence>
<evidence type="ECO:0000256" key="5">
    <source>
        <dbReference type="ARBA" id="ARBA00022692"/>
    </source>
</evidence>
<evidence type="ECO:0000313" key="10">
    <source>
        <dbReference type="EMBL" id="GAQ17137.1"/>
    </source>
</evidence>
<reference evidence="11" key="1">
    <citation type="submission" date="2015-07" db="EMBL/GenBank/DDBJ databases">
        <title>Draft Genome Sequence of Oceanobacillus picturae Heshi-B3 that Was Isolated from Fermented Rice Bran with Aging Salted Mackerel, Which Was Named Heshiko as Traditional Fermented Seafood in Japan.</title>
        <authorList>
            <person name="Akuzawa S."/>
            <person name="Nakagawa J."/>
            <person name="Kanekatsu T."/>
            <person name="Kanesaki Y."/>
            <person name="Suzuki T."/>
        </authorList>
    </citation>
    <scope>NUCLEOTIDE SEQUENCE [LARGE SCALE GENOMIC DNA]</scope>
    <source>
        <strain evidence="11">Heshi-B3</strain>
    </source>
</reference>
<keyword evidence="3 9" id="KW-0813">Transport</keyword>
<evidence type="ECO:0000313" key="11">
    <source>
        <dbReference type="Proteomes" id="UP000052946"/>
    </source>
</evidence>
<protein>
    <recommendedName>
        <fullName evidence="9">Branched-chain amino acid transport system carrier protein</fullName>
    </recommendedName>
</protein>
<dbReference type="GO" id="GO:0015820">
    <property type="term" value="P:L-leucine transport"/>
    <property type="evidence" value="ECO:0007669"/>
    <property type="project" value="TreeGrafter"/>
</dbReference>
<dbReference type="Pfam" id="PF05525">
    <property type="entry name" value="Branch_AA_trans"/>
    <property type="match status" value="1"/>
</dbReference>
<accession>A0A0U9H786</accession>
<feature type="transmembrane region" description="Helical" evidence="9">
    <location>
        <begin position="151"/>
        <end position="171"/>
    </location>
</feature>
<feature type="transmembrane region" description="Helical" evidence="9">
    <location>
        <begin position="113"/>
        <end position="131"/>
    </location>
</feature>
<feature type="transmembrane region" description="Helical" evidence="9">
    <location>
        <begin position="58"/>
        <end position="77"/>
    </location>
</feature>
<comment type="function">
    <text evidence="9">Component of the transport system for branched-chain amino acids.</text>
</comment>
<dbReference type="EMBL" id="BBXV01000012">
    <property type="protein sequence ID" value="GAQ17137.1"/>
    <property type="molecule type" value="Genomic_DNA"/>
</dbReference>
<evidence type="ECO:0000256" key="6">
    <source>
        <dbReference type="ARBA" id="ARBA00022970"/>
    </source>
</evidence>
<keyword evidence="4" id="KW-1003">Cell membrane</keyword>
<dbReference type="PANTHER" id="PTHR30588">
    <property type="entry name" value="BRANCHED-CHAIN AMINO ACID TRANSPORT SYSTEM 2 CARRIER PROTEIN"/>
    <property type="match status" value="1"/>
</dbReference>
<evidence type="ECO:0000256" key="9">
    <source>
        <dbReference type="RuleBase" id="RU362122"/>
    </source>
</evidence>
<dbReference type="PROSITE" id="PS51257">
    <property type="entry name" value="PROKAR_LIPOPROTEIN"/>
    <property type="match status" value="1"/>
</dbReference>
<evidence type="ECO:0000256" key="2">
    <source>
        <dbReference type="ARBA" id="ARBA00008540"/>
    </source>
</evidence>
<keyword evidence="8 9" id="KW-0472">Membrane</keyword>
<feature type="transmembrane region" description="Helical" evidence="9">
    <location>
        <begin position="22"/>
        <end position="46"/>
    </location>
</feature>
<feature type="transmembrane region" description="Helical" evidence="9">
    <location>
        <begin position="83"/>
        <end position="104"/>
    </location>
</feature>
<dbReference type="GO" id="GO:0015818">
    <property type="term" value="P:isoleucine transport"/>
    <property type="evidence" value="ECO:0007669"/>
    <property type="project" value="TreeGrafter"/>
</dbReference>
<dbReference type="Proteomes" id="UP000052946">
    <property type="component" value="Unassembled WGS sequence"/>
</dbReference>
<dbReference type="AlphaFoldDB" id="A0A0U9H786"/>